<keyword evidence="2" id="KW-1185">Reference proteome</keyword>
<comment type="caution">
    <text evidence="1">The sequence shown here is derived from an EMBL/GenBank/DDBJ whole genome shotgun (WGS) entry which is preliminary data.</text>
</comment>
<dbReference type="RefSeq" id="WP_007121410.1">
    <property type="nucleotide sequence ID" value="NZ_ABID01000057.1"/>
</dbReference>
<dbReference type="EMBL" id="ABID01000057">
    <property type="protein sequence ID" value="EDQ03016.1"/>
    <property type="molecule type" value="Genomic_DNA"/>
</dbReference>
<dbReference type="Proteomes" id="UP000003257">
    <property type="component" value="Unassembled WGS sequence"/>
</dbReference>
<evidence type="ECO:0008006" key="3">
    <source>
        <dbReference type="Google" id="ProtNLM"/>
    </source>
</evidence>
<protein>
    <recommendedName>
        <fullName evidence="3">Lipocalin-like domain-containing protein</fullName>
    </recommendedName>
</protein>
<accession>A0ABM9X0S0</accession>
<reference evidence="1 2" key="1">
    <citation type="submission" date="2007-11" db="EMBL/GenBank/DDBJ databases">
        <authorList>
            <person name="Wagner-Dobler I."/>
            <person name="Ferriera S."/>
            <person name="Johnson J."/>
            <person name="Kravitz S."/>
            <person name="Beeson K."/>
            <person name="Sutton G."/>
            <person name="Rogers Y.-H."/>
            <person name="Friedman R."/>
            <person name="Frazier M."/>
            <person name="Venter J.C."/>
        </authorList>
    </citation>
    <scope>NUCLEOTIDE SEQUENCE [LARGE SCALE GENOMIC DNA]</scope>
    <source>
        <strain evidence="1 2">HEL-45</strain>
    </source>
</reference>
<sequence length="55" mass="6046">MIFYESREVAEIKPDETGATLTYANDWQNLRGLRRDGTGIMSKAGIGSAKLRLSG</sequence>
<evidence type="ECO:0000313" key="2">
    <source>
        <dbReference type="Proteomes" id="UP000003257"/>
    </source>
</evidence>
<organism evidence="1 2">
    <name type="scientific">Sulfitobacter indolifex HEL-45</name>
    <dbReference type="NCBI Taxonomy" id="391624"/>
    <lineage>
        <taxon>Bacteria</taxon>
        <taxon>Pseudomonadati</taxon>
        <taxon>Pseudomonadota</taxon>
        <taxon>Alphaproteobacteria</taxon>
        <taxon>Rhodobacterales</taxon>
        <taxon>Roseobacteraceae</taxon>
        <taxon>Sulfitobacter</taxon>
    </lineage>
</organism>
<evidence type="ECO:0000313" key="1">
    <source>
        <dbReference type="EMBL" id="EDQ03016.1"/>
    </source>
</evidence>
<proteinExistence type="predicted"/>
<name>A0ABM9X0S0_9RHOB</name>
<gene>
    <name evidence="1" type="ORF">OIHEL45_20531</name>
</gene>